<accession>A0A4T0UJ12</accession>
<dbReference type="Proteomes" id="UP000308891">
    <property type="component" value="Unassembled WGS sequence"/>
</dbReference>
<reference evidence="3 4" key="1">
    <citation type="submission" date="2019-04" db="EMBL/GenBank/DDBJ databases">
        <title>Crenobacter sp. nov.</title>
        <authorList>
            <person name="Shi S."/>
        </authorList>
    </citation>
    <scope>NUCLEOTIDE SEQUENCE [LARGE SCALE GENOMIC DNA]</scope>
    <source>
        <strain evidence="3 4">GY 70310</strain>
    </source>
</reference>
<dbReference type="InterPro" id="IPR003115">
    <property type="entry name" value="ParB_N"/>
</dbReference>
<dbReference type="PANTHER" id="PTHR33375:SF1">
    <property type="entry name" value="CHROMOSOME-PARTITIONING PROTEIN PARB-RELATED"/>
    <property type="match status" value="1"/>
</dbReference>
<comment type="caution">
    <text evidence="3">The sequence shown here is derived from an EMBL/GenBank/DDBJ whole genome shotgun (WGS) entry which is preliminary data.</text>
</comment>
<sequence>MTRGRPLGVDQFQRGPSRLPKPSGSVSLEDLVRNFDEQAPSPVPESPAKLPTQGESFDILSMALIDEPKVRPRWHYSTTDVERMALDFLRVGDGNPLNGQITPITVFAKQDGRYEVIDGLTRLKAMRSIQVTDTIKAVIKPAMSAADAYRMGFDANEARTSMSDYDRGMSFHAALEQGVFASQDEIAQSLGVNKSLISMVLKFSKLDVSLLEIIESNKTLFGSTAVDRIHALQERAGLDKAKFAATKIAEGWSQQKLREYATKQLEHSSGKGRKRASSNSRPIAGVGKIKFNDKAFSVALDLTNLPADGIARMAEEVERVLLNHLSQMRDTD</sequence>
<dbReference type="Gene3D" id="1.10.10.2830">
    <property type="match status" value="1"/>
</dbReference>
<gene>
    <name evidence="3" type="ORF">E5K04_15620</name>
</gene>
<dbReference type="EMBL" id="STGJ01000025">
    <property type="protein sequence ID" value="TIC78544.1"/>
    <property type="molecule type" value="Genomic_DNA"/>
</dbReference>
<dbReference type="SMART" id="SM00470">
    <property type="entry name" value="ParB"/>
    <property type="match status" value="1"/>
</dbReference>
<evidence type="ECO:0000313" key="3">
    <source>
        <dbReference type="EMBL" id="TIC78544.1"/>
    </source>
</evidence>
<dbReference type="GO" id="GO:0007059">
    <property type="term" value="P:chromosome segregation"/>
    <property type="evidence" value="ECO:0007669"/>
    <property type="project" value="TreeGrafter"/>
</dbReference>
<dbReference type="InterPro" id="IPR050336">
    <property type="entry name" value="Chromosome_partition/occlusion"/>
</dbReference>
<proteinExistence type="predicted"/>
<name>A0A4T0UJ12_9NEIS</name>
<evidence type="ECO:0000313" key="4">
    <source>
        <dbReference type="Proteomes" id="UP000308891"/>
    </source>
</evidence>
<dbReference type="Gene3D" id="3.90.1530.30">
    <property type="match status" value="1"/>
</dbReference>
<protein>
    <submittedName>
        <fullName evidence="3">ParB/RepB/Spo0J family partition protein</fullName>
    </submittedName>
</protein>
<dbReference type="AlphaFoldDB" id="A0A4T0UJ12"/>
<dbReference type="GO" id="GO:0005694">
    <property type="term" value="C:chromosome"/>
    <property type="evidence" value="ECO:0007669"/>
    <property type="project" value="TreeGrafter"/>
</dbReference>
<dbReference type="PANTHER" id="PTHR33375">
    <property type="entry name" value="CHROMOSOME-PARTITIONING PROTEIN PARB-RELATED"/>
    <property type="match status" value="1"/>
</dbReference>
<evidence type="ECO:0000256" key="1">
    <source>
        <dbReference type="SAM" id="MobiDB-lite"/>
    </source>
</evidence>
<dbReference type="InterPro" id="IPR036086">
    <property type="entry name" value="ParB/Sulfiredoxin_sf"/>
</dbReference>
<dbReference type="Pfam" id="PF02195">
    <property type="entry name" value="ParB_N"/>
    <property type="match status" value="1"/>
</dbReference>
<dbReference type="SUPFAM" id="SSF109709">
    <property type="entry name" value="KorB DNA-binding domain-like"/>
    <property type="match status" value="1"/>
</dbReference>
<dbReference type="RefSeq" id="WP_136555782.1">
    <property type="nucleotide sequence ID" value="NZ_STGJ01000025.1"/>
</dbReference>
<dbReference type="SUPFAM" id="SSF110849">
    <property type="entry name" value="ParB/Sulfiredoxin"/>
    <property type="match status" value="1"/>
</dbReference>
<feature type="domain" description="ParB-like N-terminal" evidence="2">
    <location>
        <begin position="58"/>
        <end position="157"/>
    </location>
</feature>
<feature type="region of interest" description="Disordered" evidence="1">
    <location>
        <begin position="1"/>
        <end position="26"/>
    </location>
</feature>
<keyword evidence="4" id="KW-1185">Reference proteome</keyword>
<organism evidence="3 4">
    <name type="scientific">Crenobacter intestini</name>
    <dbReference type="NCBI Taxonomy" id="2563443"/>
    <lineage>
        <taxon>Bacteria</taxon>
        <taxon>Pseudomonadati</taxon>
        <taxon>Pseudomonadota</taxon>
        <taxon>Betaproteobacteria</taxon>
        <taxon>Neisseriales</taxon>
        <taxon>Neisseriaceae</taxon>
        <taxon>Crenobacter</taxon>
    </lineage>
</organism>
<dbReference type="OrthoDB" id="248048at2"/>
<evidence type="ECO:0000259" key="2">
    <source>
        <dbReference type="SMART" id="SM00470"/>
    </source>
</evidence>